<accession>A0A254NBZ8</accession>
<evidence type="ECO:0000313" key="1">
    <source>
        <dbReference type="EMBL" id="OWR02683.1"/>
    </source>
</evidence>
<evidence type="ECO:0000313" key="2">
    <source>
        <dbReference type="Proteomes" id="UP000197446"/>
    </source>
</evidence>
<protein>
    <recommendedName>
        <fullName evidence="3">Type III secretion protein</fullName>
    </recommendedName>
</protein>
<keyword evidence="2" id="KW-1185">Reference proteome</keyword>
<evidence type="ECO:0008006" key="3">
    <source>
        <dbReference type="Google" id="ProtNLM"/>
    </source>
</evidence>
<reference evidence="1 2" key="1">
    <citation type="journal article" date="2007" name="Int. J. Syst. Evol. Microbiol.">
        <title>Description of Pelomonas aquatica sp. nov. and Pelomonas puraquae sp. nov., isolated from industrial and haemodialysis water.</title>
        <authorList>
            <person name="Gomila M."/>
            <person name="Bowien B."/>
            <person name="Falsen E."/>
            <person name="Moore E.R."/>
            <person name="Lalucat J."/>
        </authorList>
    </citation>
    <scope>NUCLEOTIDE SEQUENCE [LARGE SCALE GENOMIC DNA]</scope>
    <source>
        <strain evidence="1 2">CCUG 52769</strain>
    </source>
</reference>
<dbReference type="AlphaFoldDB" id="A0A254NBZ8"/>
<gene>
    <name evidence="1" type="ORF">CDO81_17790</name>
</gene>
<dbReference type="Proteomes" id="UP000197446">
    <property type="component" value="Unassembled WGS sequence"/>
</dbReference>
<sequence>MNASLAIAAPLADVQLGAGASLSQLGLPPAATDVSAFQHAMAGALQRAQPAAEPTGMAMQRLVQPLEHINAEAASLGRDARAAAASGQQLTPGELVNLTVRCQEFMFHCQLTSNIANRTSEGLQQLFRQQS</sequence>
<dbReference type="EMBL" id="NISI01000007">
    <property type="protein sequence ID" value="OWR02683.1"/>
    <property type="molecule type" value="Genomic_DNA"/>
</dbReference>
<name>A0A254NBZ8_9BURK</name>
<dbReference type="OrthoDB" id="7565554at2"/>
<proteinExistence type="predicted"/>
<comment type="caution">
    <text evidence="1">The sequence shown here is derived from an EMBL/GenBank/DDBJ whole genome shotgun (WGS) entry which is preliminary data.</text>
</comment>
<organism evidence="1 2">
    <name type="scientific">Roseateles puraquae</name>
    <dbReference type="NCBI Taxonomy" id="431059"/>
    <lineage>
        <taxon>Bacteria</taxon>
        <taxon>Pseudomonadati</taxon>
        <taxon>Pseudomonadota</taxon>
        <taxon>Betaproteobacteria</taxon>
        <taxon>Burkholderiales</taxon>
        <taxon>Sphaerotilaceae</taxon>
        <taxon>Roseateles</taxon>
    </lineage>
</organism>
<dbReference type="RefSeq" id="WP_088484573.1">
    <property type="nucleotide sequence ID" value="NZ_NISI01000007.1"/>
</dbReference>